<dbReference type="InterPro" id="IPR013783">
    <property type="entry name" value="Ig-like_fold"/>
</dbReference>
<dbReference type="Pfam" id="PF02518">
    <property type="entry name" value="HATPase_c"/>
    <property type="match status" value="1"/>
</dbReference>
<dbReference type="Gene3D" id="2.60.40.10">
    <property type="entry name" value="Immunoglobulins"/>
    <property type="match status" value="1"/>
</dbReference>
<dbReference type="SMART" id="SM00387">
    <property type="entry name" value="HATPase_c"/>
    <property type="match status" value="1"/>
</dbReference>
<keyword evidence="7" id="KW-1185">Reference proteome</keyword>
<dbReference type="InterPro" id="IPR003594">
    <property type="entry name" value="HATPase_dom"/>
</dbReference>
<keyword evidence="4" id="KW-0812">Transmembrane</keyword>
<dbReference type="InterPro" id="IPR036890">
    <property type="entry name" value="HATPase_C_sf"/>
</dbReference>
<feature type="domain" description="Histidine kinase" evidence="5">
    <location>
        <begin position="1073"/>
        <end position="1306"/>
    </location>
</feature>
<evidence type="ECO:0000256" key="1">
    <source>
        <dbReference type="ARBA" id="ARBA00000085"/>
    </source>
</evidence>
<dbReference type="InterPro" id="IPR004358">
    <property type="entry name" value="Sig_transdc_His_kin-like_C"/>
</dbReference>
<dbReference type="Pfam" id="PF07494">
    <property type="entry name" value="Reg_prop"/>
    <property type="match status" value="2"/>
</dbReference>
<reference evidence="6 7" key="1">
    <citation type="submission" date="2019-01" db="EMBL/GenBank/DDBJ databases">
        <authorList>
            <person name="Chen W.-M."/>
        </authorList>
    </citation>
    <scope>NUCLEOTIDE SEQUENCE [LARGE SCALE GENOMIC DNA]</scope>
    <source>
        <strain evidence="6 7">KYPC3</strain>
    </source>
</reference>
<dbReference type="Pfam" id="PF07495">
    <property type="entry name" value="Y_Y_Y"/>
    <property type="match status" value="1"/>
</dbReference>
<dbReference type="InterPro" id="IPR029016">
    <property type="entry name" value="GAF-like_dom_sf"/>
</dbReference>
<keyword evidence="3" id="KW-0597">Phosphoprotein</keyword>
<dbReference type="Gene3D" id="1.10.287.130">
    <property type="match status" value="1"/>
</dbReference>
<protein>
    <recommendedName>
        <fullName evidence="2">histidine kinase</fullName>
        <ecNumber evidence="2">2.7.13.3</ecNumber>
    </recommendedName>
</protein>
<dbReference type="PANTHER" id="PTHR43547:SF2">
    <property type="entry name" value="HYBRID SIGNAL TRANSDUCTION HISTIDINE KINASE C"/>
    <property type="match status" value="1"/>
</dbReference>
<keyword evidence="4" id="KW-1133">Transmembrane helix</keyword>
<evidence type="ECO:0000256" key="3">
    <source>
        <dbReference type="ARBA" id="ARBA00022553"/>
    </source>
</evidence>
<dbReference type="PRINTS" id="PR00344">
    <property type="entry name" value="BCTRLSENSOR"/>
</dbReference>
<dbReference type="Gene3D" id="3.30.565.10">
    <property type="entry name" value="Histidine kinase-like ATPase, C-terminal domain"/>
    <property type="match status" value="1"/>
</dbReference>
<dbReference type="PANTHER" id="PTHR43547">
    <property type="entry name" value="TWO-COMPONENT HISTIDINE KINASE"/>
    <property type="match status" value="1"/>
</dbReference>
<dbReference type="InterPro" id="IPR003661">
    <property type="entry name" value="HisK_dim/P_dom"/>
</dbReference>
<name>A0A437QZL8_9GAMM</name>
<dbReference type="Gene3D" id="3.30.450.40">
    <property type="match status" value="1"/>
</dbReference>
<evidence type="ECO:0000313" key="7">
    <source>
        <dbReference type="Proteomes" id="UP000283077"/>
    </source>
</evidence>
<evidence type="ECO:0000256" key="4">
    <source>
        <dbReference type="SAM" id="Phobius"/>
    </source>
</evidence>
<dbReference type="Proteomes" id="UP000283077">
    <property type="component" value="Unassembled WGS sequence"/>
</dbReference>
<dbReference type="InterPro" id="IPR003018">
    <property type="entry name" value="GAF"/>
</dbReference>
<dbReference type="SUPFAM" id="SSF55874">
    <property type="entry name" value="ATPase domain of HSP90 chaperone/DNA topoisomerase II/histidine kinase"/>
    <property type="match status" value="1"/>
</dbReference>
<accession>A0A437QZL8</accession>
<dbReference type="InterPro" id="IPR005467">
    <property type="entry name" value="His_kinase_dom"/>
</dbReference>
<dbReference type="EC" id="2.7.13.3" evidence="2"/>
<dbReference type="OrthoDB" id="176203at2"/>
<evidence type="ECO:0000259" key="5">
    <source>
        <dbReference type="PROSITE" id="PS50109"/>
    </source>
</evidence>
<sequence length="1309" mass="147495">MLWEPGWLLRCWLMMSLLAPMLVFAASPHHLPLPDSSATSSLQSVTPTTATSVEVYSRFMQLGRQHPFLSQATALVQDAQGFLWIGTQHGLYRYDGQVVESFRADPTDASSLSSDWISTLMLDRRGQLWVGTRYGGLNLFDPATERFSRVAIPRSQGIVQQVEISALYQDKNLQIWVGTFGAGLYRWHAENQQLELVQLPAASREIDGLFINSLLLDDEGYLWIGTGSAPLRNRGQNKGGALRWHPQRLDKQLFSVDNSALKVAAVTTIKMDATGQVWLTSYGGGLLRYLQSSQKLQLVAQQPELLKSGLLTDLWFGQDGGLWVSSYDQGLWYLPAPDQPWQQFRANPIVAHQIQSNNLTGLWLDNQQTLWMKSPAGIYGLSAIAQKVRNLPVDPNNPALLAHNDVFGMSLKSGQTYWLANRDAGVAEADLTTATVKRWPIRLEKPQEKMPTLVRQVLQDHLGVVWIGTDSGLFQLNQRTGLWQLYPLTDAEVQPHIGVLYQDTLNRFWVGTRGEGLFLLDGSTKQQFRQDLASDTGLASDTISTMRADEHHDLWIGYADQGLSRLALPSGKVQSWREGTQSAAGLRFNGIQLIYPEGGELWIRAGNVNHRLLRSKDDAKKIEGFKAYVGSDDADIYLRKAPNFLWLYRTQLQNQDLVQFNEAHGFQVTTWIGSWLVNQDGQHLRGGNQGLDYYYPAKFLQQPEPLVVRLTGFNVFNKRVRPAQDKKSVLQRAIGYASEVRLNYEQDMFTLQFSALDFVQPGQTRYRYRLSGFDRDWIETDASSRQATYTRLAPGDYQFEVMARRPGQSWPADGATRVLVKILPPWWLTWWAKIAAALLTFGAIWAFLRFRLRNERQTRNWLEQVVSRRTAELQTQNQALAESYRDMTLLQMLAKQITASLDLQEILFLCHKSLNEIMDVHVLAIGIFRPDTQSLEFSHWLENGRLMEPFELKLQPEVNLASVSFNQQREINIQQRDQFLQYLPEIPPPINGAPMQSVLYFPLGVDGEQIGCLSLQSPRIEAFAPQQTNLVRTLASNIAIAVANAQIVARLQQTQQQLVMQEKMASLGGLVAGVAHEVNTPLGICVTAASHLQLELAAITLAHQQRKLLVPEFERFLETANTAALMLTQNTERAAALINSFKQVAVDKSAISLREFDVAEYLKEVIRSLQPELNRRQCQLQLSSDPGITLYADAGSLAQLLTHLVMNSLQHGFTAEMRVPPLIELKVQKTPAHIQLEYRDNGCGMSADTLKRLFDPFFTTKRSEGNSGLGAHIVYNLVTAQLNGSIYASSELGQGLYYRILLPQLRRPD</sequence>
<evidence type="ECO:0000256" key="2">
    <source>
        <dbReference type="ARBA" id="ARBA00012438"/>
    </source>
</evidence>
<dbReference type="FunFam" id="2.60.40.10:FF:000791">
    <property type="entry name" value="Two-component system sensor histidine kinase/response regulator"/>
    <property type="match status" value="1"/>
</dbReference>
<dbReference type="RefSeq" id="WP_127698689.1">
    <property type="nucleotide sequence ID" value="NZ_SACS01000007.1"/>
</dbReference>
<dbReference type="EMBL" id="SACS01000007">
    <property type="protein sequence ID" value="RVU39959.1"/>
    <property type="molecule type" value="Genomic_DNA"/>
</dbReference>
<gene>
    <name evidence="6" type="ORF">EOE67_08605</name>
</gene>
<dbReference type="PROSITE" id="PS50109">
    <property type="entry name" value="HIS_KIN"/>
    <property type="match status" value="1"/>
</dbReference>
<keyword evidence="4" id="KW-0472">Membrane</keyword>
<dbReference type="Gene3D" id="2.130.10.10">
    <property type="entry name" value="YVTN repeat-like/Quinoprotein amine dehydrogenase"/>
    <property type="match status" value="3"/>
</dbReference>
<evidence type="ECO:0000313" key="6">
    <source>
        <dbReference type="EMBL" id="RVU39959.1"/>
    </source>
</evidence>
<dbReference type="CDD" id="cd00082">
    <property type="entry name" value="HisKA"/>
    <property type="match status" value="1"/>
</dbReference>
<dbReference type="InterPro" id="IPR011110">
    <property type="entry name" value="Reg_prop"/>
</dbReference>
<proteinExistence type="predicted"/>
<dbReference type="GO" id="GO:0000155">
    <property type="term" value="F:phosphorelay sensor kinase activity"/>
    <property type="evidence" value="ECO:0007669"/>
    <property type="project" value="InterPro"/>
</dbReference>
<comment type="catalytic activity">
    <reaction evidence="1">
        <text>ATP + protein L-histidine = ADP + protein N-phospho-L-histidine.</text>
        <dbReference type="EC" id="2.7.13.3"/>
    </reaction>
</comment>
<dbReference type="SUPFAM" id="SSF63829">
    <property type="entry name" value="Calcium-dependent phosphotriesterase"/>
    <property type="match status" value="2"/>
</dbReference>
<dbReference type="InterPro" id="IPR011123">
    <property type="entry name" value="Y_Y_Y"/>
</dbReference>
<dbReference type="InterPro" id="IPR015943">
    <property type="entry name" value="WD40/YVTN_repeat-like_dom_sf"/>
</dbReference>
<dbReference type="SUPFAM" id="SSF55781">
    <property type="entry name" value="GAF domain-like"/>
    <property type="match status" value="1"/>
</dbReference>
<comment type="caution">
    <text evidence="6">The sequence shown here is derived from an EMBL/GenBank/DDBJ whole genome shotgun (WGS) entry which is preliminary data.</text>
</comment>
<organism evidence="6 7">
    <name type="scientific">Rheinheimera riviphila</name>
    <dbReference type="NCBI Taxonomy" id="1834037"/>
    <lineage>
        <taxon>Bacteria</taxon>
        <taxon>Pseudomonadati</taxon>
        <taxon>Pseudomonadota</taxon>
        <taxon>Gammaproteobacteria</taxon>
        <taxon>Chromatiales</taxon>
        <taxon>Chromatiaceae</taxon>
        <taxon>Rheinheimera</taxon>
    </lineage>
</organism>
<dbReference type="Pfam" id="PF13185">
    <property type="entry name" value="GAF_2"/>
    <property type="match status" value="1"/>
</dbReference>
<feature type="transmembrane region" description="Helical" evidence="4">
    <location>
        <begin position="826"/>
        <end position="848"/>
    </location>
</feature>